<proteinExistence type="predicted"/>
<organism evidence="5 6">
    <name type="scientific">Schleiferilactobacillus shenzhenensis LY-73</name>
    <dbReference type="NCBI Taxonomy" id="1231336"/>
    <lineage>
        <taxon>Bacteria</taxon>
        <taxon>Bacillati</taxon>
        <taxon>Bacillota</taxon>
        <taxon>Bacilli</taxon>
        <taxon>Lactobacillales</taxon>
        <taxon>Lactobacillaceae</taxon>
        <taxon>Schleiferilactobacillus</taxon>
    </lineage>
</organism>
<dbReference type="GO" id="GO:0008233">
    <property type="term" value="F:peptidase activity"/>
    <property type="evidence" value="ECO:0007669"/>
    <property type="project" value="UniProtKB-KW"/>
</dbReference>
<dbReference type="eggNOG" id="COG3740">
    <property type="taxonomic scope" value="Bacteria"/>
</dbReference>
<dbReference type="Proteomes" id="UP000030647">
    <property type="component" value="Unassembled WGS sequence"/>
</dbReference>
<keyword evidence="6" id="KW-1185">Reference proteome</keyword>
<protein>
    <recommendedName>
        <fullName evidence="4">Prohead serine protease domain-containing protein</fullName>
    </recommendedName>
</protein>
<dbReference type="InterPro" id="IPR054613">
    <property type="entry name" value="Peptidase_S78_dom"/>
</dbReference>
<gene>
    <name evidence="5" type="ORF">L248_1691</name>
</gene>
<evidence type="ECO:0000256" key="1">
    <source>
        <dbReference type="ARBA" id="ARBA00022612"/>
    </source>
</evidence>
<dbReference type="Pfam" id="PF04586">
    <property type="entry name" value="Peptidase_S78"/>
    <property type="match status" value="1"/>
</dbReference>
<dbReference type="HOGENOM" id="CLU_097078_0_1_9"/>
<dbReference type="STRING" id="1231336.L248_1691"/>
<evidence type="ECO:0000256" key="3">
    <source>
        <dbReference type="ARBA" id="ARBA00022801"/>
    </source>
</evidence>
<dbReference type="AlphaFoldDB" id="U4TIN0"/>
<evidence type="ECO:0000313" key="5">
    <source>
        <dbReference type="EMBL" id="ERL64044.1"/>
    </source>
</evidence>
<dbReference type="GO" id="GO:0006508">
    <property type="term" value="P:proteolysis"/>
    <property type="evidence" value="ECO:0007669"/>
    <property type="project" value="UniProtKB-KW"/>
</dbReference>
<name>U4TIN0_9LACO</name>
<evidence type="ECO:0000256" key="2">
    <source>
        <dbReference type="ARBA" id="ARBA00022670"/>
    </source>
</evidence>
<dbReference type="EMBL" id="KI271606">
    <property type="protein sequence ID" value="ERL64044.1"/>
    <property type="molecule type" value="Genomic_DNA"/>
</dbReference>
<keyword evidence="1" id="KW-1188">Viral release from host cell</keyword>
<feature type="domain" description="Prohead serine protease" evidence="4">
    <location>
        <begin position="19"/>
        <end position="178"/>
    </location>
</feature>
<keyword evidence="3" id="KW-0378">Hydrolase</keyword>
<keyword evidence="2" id="KW-0645">Protease</keyword>
<evidence type="ECO:0000313" key="6">
    <source>
        <dbReference type="Proteomes" id="UP000030647"/>
    </source>
</evidence>
<evidence type="ECO:0000259" key="4">
    <source>
        <dbReference type="Pfam" id="PF04586"/>
    </source>
</evidence>
<sequence>MSLAEEKEIRMTATPLVLRDAETPDAPQVIEGYALKFNKPSEVMGFGVRFIETIDPHALDSTDLNDVVALFNHDQSQILGRTGVNLGLSVDNIGLKYRITPEDTNLWRDLTANIKAGIIKQSSFAFDLPDDDAAQEWAPSDSDEADYTRTIKAIAHIYDVSPVTRPAYPDTEVTVGSRGLVLLKAAQQPAAPPAWQSDRDKMIRELRRQQLLNKL</sequence>
<accession>U4TIN0</accession>
<dbReference type="InterPro" id="IPR006433">
    <property type="entry name" value="Prohead_protease"/>
</dbReference>
<dbReference type="NCBIfam" id="TIGR01543">
    <property type="entry name" value="proheadase_HK97"/>
    <property type="match status" value="1"/>
</dbReference>
<reference evidence="6" key="1">
    <citation type="journal article" date="2013" name="Genome Announc.">
        <title>Whole-Genome Sequencing of Lactobacillus shenzhenensis Strain LY-73T.</title>
        <authorList>
            <person name="Lin Z."/>
            <person name="Liu Z."/>
            <person name="Yang R."/>
            <person name="Zou Y."/>
            <person name="Wan D."/>
            <person name="Chen J."/>
            <person name="Guo M."/>
            <person name="Zhao J."/>
            <person name="Fang C."/>
            <person name="Yang R."/>
            <person name="Liu F."/>
        </authorList>
    </citation>
    <scope>NUCLEOTIDE SEQUENCE [LARGE SCALE GENOMIC DNA]</scope>
    <source>
        <strain evidence="6">LY-73</strain>
    </source>
</reference>